<dbReference type="FunFam" id="3.40.50.720:FF:000009">
    <property type="entry name" value="Fatty oxidation complex, alpha subunit"/>
    <property type="match status" value="1"/>
</dbReference>
<evidence type="ECO:0000313" key="14">
    <source>
        <dbReference type="Proteomes" id="UP000193200"/>
    </source>
</evidence>
<dbReference type="PANTHER" id="PTHR43612">
    <property type="entry name" value="TRIFUNCTIONAL ENZYME SUBUNIT ALPHA"/>
    <property type="match status" value="1"/>
</dbReference>
<dbReference type="RefSeq" id="WP_085882249.1">
    <property type="nucleotide sequence ID" value="NZ_FWFR01000001.1"/>
</dbReference>
<dbReference type="PANTHER" id="PTHR43612:SF3">
    <property type="entry name" value="TRIFUNCTIONAL ENZYME SUBUNIT ALPHA, MITOCHONDRIAL"/>
    <property type="match status" value="1"/>
</dbReference>
<dbReference type="Proteomes" id="UP000193200">
    <property type="component" value="Unassembled WGS sequence"/>
</dbReference>
<dbReference type="Gene3D" id="1.10.1040.50">
    <property type="match status" value="1"/>
</dbReference>
<comment type="pathway">
    <text evidence="1">Lipid metabolism; fatty acid beta-oxidation.</text>
</comment>
<dbReference type="InParanoid" id="A0A1Y5RZ70"/>
<dbReference type="InterPro" id="IPR036291">
    <property type="entry name" value="NAD(P)-bd_dom_sf"/>
</dbReference>
<dbReference type="Pfam" id="PF00378">
    <property type="entry name" value="ECH_1"/>
    <property type="match status" value="1"/>
</dbReference>
<dbReference type="OrthoDB" id="9803287at2"/>
<dbReference type="Gene3D" id="3.40.50.720">
    <property type="entry name" value="NAD(P)-binding Rossmann-like Domain"/>
    <property type="match status" value="1"/>
</dbReference>
<proteinExistence type="inferred from homology"/>
<dbReference type="FunCoup" id="A0A1Y5RZ70">
    <property type="interactions" value="314"/>
</dbReference>
<accession>A0A1Y5RZ70</accession>
<evidence type="ECO:0000256" key="9">
    <source>
        <dbReference type="ARBA" id="ARBA00023268"/>
    </source>
</evidence>
<keyword evidence="4" id="KW-0442">Lipid degradation</keyword>
<name>A0A1Y5RZ70_9PROT</name>
<dbReference type="UniPathway" id="UPA00659"/>
<dbReference type="InterPro" id="IPR008927">
    <property type="entry name" value="6-PGluconate_DH-like_C_sf"/>
</dbReference>
<evidence type="ECO:0000256" key="1">
    <source>
        <dbReference type="ARBA" id="ARBA00005005"/>
    </source>
</evidence>
<dbReference type="InterPro" id="IPR006108">
    <property type="entry name" value="3HC_DH_C"/>
</dbReference>
<keyword evidence="8" id="KW-0456">Lyase</keyword>
<evidence type="ECO:0000259" key="12">
    <source>
        <dbReference type="Pfam" id="PF02737"/>
    </source>
</evidence>
<dbReference type="InterPro" id="IPR029045">
    <property type="entry name" value="ClpP/crotonase-like_dom_sf"/>
</dbReference>
<reference evidence="13 14" key="1">
    <citation type="submission" date="2017-03" db="EMBL/GenBank/DDBJ databases">
        <authorList>
            <person name="Afonso C.L."/>
            <person name="Miller P.J."/>
            <person name="Scott M.A."/>
            <person name="Spackman E."/>
            <person name="Goraichik I."/>
            <person name="Dimitrov K.M."/>
            <person name="Suarez D.L."/>
            <person name="Swayne D.E."/>
        </authorList>
    </citation>
    <scope>NUCLEOTIDE SEQUENCE [LARGE SCALE GENOMIC DNA]</scope>
    <source>
        <strain evidence="13 14">CECT 7691</strain>
    </source>
</reference>
<comment type="catalytic activity">
    <reaction evidence="10">
        <text>a (3S)-3-hydroxyacyl-CoA + NAD(+) = a 3-oxoacyl-CoA + NADH + H(+)</text>
        <dbReference type="Rhea" id="RHEA:22432"/>
        <dbReference type="ChEBI" id="CHEBI:15378"/>
        <dbReference type="ChEBI" id="CHEBI:57318"/>
        <dbReference type="ChEBI" id="CHEBI:57540"/>
        <dbReference type="ChEBI" id="CHEBI:57945"/>
        <dbReference type="ChEBI" id="CHEBI:90726"/>
        <dbReference type="EC" id="1.1.1.35"/>
    </reaction>
</comment>
<evidence type="ECO:0000256" key="8">
    <source>
        <dbReference type="ARBA" id="ARBA00023239"/>
    </source>
</evidence>
<dbReference type="GO" id="GO:0004300">
    <property type="term" value="F:enoyl-CoA hydratase activity"/>
    <property type="evidence" value="ECO:0007669"/>
    <property type="project" value="TreeGrafter"/>
</dbReference>
<dbReference type="Pfam" id="PF02737">
    <property type="entry name" value="3HCDH_N"/>
    <property type="match status" value="1"/>
</dbReference>
<dbReference type="CDD" id="cd06558">
    <property type="entry name" value="crotonase-like"/>
    <property type="match status" value="1"/>
</dbReference>
<evidence type="ECO:0000259" key="11">
    <source>
        <dbReference type="Pfam" id="PF00725"/>
    </source>
</evidence>
<evidence type="ECO:0000256" key="2">
    <source>
        <dbReference type="ARBA" id="ARBA00007005"/>
    </source>
</evidence>
<evidence type="ECO:0000256" key="3">
    <source>
        <dbReference type="ARBA" id="ARBA00022832"/>
    </source>
</evidence>
<dbReference type="Pfam" id="PF00725">
    <property type="entry name" value="3HCDH"/>
    <property type="match status" value="1"/>
</dbReference>
<dbReference type="EMBL" id="FWFR01000001">
    <property type="protein sequence ID" value="SLN29049.1"/>
    <property type="molecule type" value="Genomic_DNA"/>
</dbReference>
<gene>
    <name evidence="13" type="primary">fadJ_1</name>
    <name evidence="13" type="ORF">OCH7691_00976</name>
</gene>
<keyword evidence="9" id="KW-0511">Multifunctional enzyme</keyword>
<dbReference type="GO" id="GO:0006635">
    <property type="term" value="P:fatty acid beta-oxidation"/>
    <property type="evidence" value="ECO:0007669"/>
    <property type="project" value="UniProtKB-UniPathway"/>
</dbReference>
<dbReference type="InterPro" id="IPR001753">
    <property type="entry name" value="Enoyl-CoA_hydra/iso"/>
</dbReference>
<feature type="domain" description="3-hydroxyacyl-CoA dehydrogenase C-terminal" evidence="11">
    <location>
        <begin position="494"/>
        <end position="591"/>
    </location>
</feature>
<keyword evidence="14" id="KW-1185">Reference proteome</keyword>
<protein>
    <submittedName>
        <fullName evidence="13">Fatty acid oxidation complex subunit alpha</fullName>
    </submittedName>
</protein>
<sequence length="709" mass="75315">MINYSVDSDGIATISWDMPGRSMNVLNDQSLPAFIDAVDKAIADDAVKGVVITSGKADFIAGADLEMLQGWSGAADAFASVMNTNRAFRRMETSGKPFAAAINGTALGGGFEICLACHYRVAADKPKAQIGLPESQVGLLPGGGGTQRLPRLIGIQAALPLILEGKRLNPAAAAQAGLVHKVVPAEELMAEARRWIREEGAKGAAQPWDSKSFKLPGGPVQSPKGMQTFVAGNAMLRQRTMGNYPALNNIMSAVYHGCQVDIDTGLKIEARQFVATVQTPEAKNMIRSLFFGMGEANKLADRPAGVPKQAYSRVGILGAGMMGAGIAFVTALAGIEVVLIDTEQAAAERGKAYSEGLLKKRVAQGRMAQAEADAVLARITPTTDYAPLKGAEMVIEAVFERRDIKAEVTRKAEAVLAADAVFASNTSTLPITGLAEASERPANFIGLHFFSPVDKMMLVEIIMGEKTSDETLARAMDYVKAIRKTPITVNDSRGFYTSRVFATYVAEGLAMLAEGVEPALIDNAGRLAGMPVGPLALADEVSIELIHKIATQSKADLGDAYRPSPADPVTALMVEKLGRLGKKAGKGFYDYPEGAKKRLWPGLADHFPVADAQPEVGEVIKRLMYVQSVETARCMEEKVVTTARDADVGSILGWGFAPFKGGTVSQIHSLGLDAFIAECDRLAQAHGARFAPPALLRDMAAKGETFYAA</sequence>
<evidence type="ECO:0000256" key="4">
    <source>
        <dbReference type="ARBA" id="ARBA00022963"/>
    </source>
</evidence>
<organism evidence="13 14">
    <name type="scientific">Oceanibacterium hippocampi</name>
    <dbReference type="NCBI Taxonomy" id="745714"/>
    <lineage>
        <taxon>Bacteria</taxon>
        <taxon>Pseudomonadati</taxon>
        <taxon>Pseudomonadota</taxon>
        <taxon>Alphaproteobacteria</taxon>
        <taxon>Sneathiellales</taxon>
        <taxon>Sneathiellaceae</taxon>
        <taxon>Oceanibacterium</taxon>
    </lineage>
</organism>
<keyword evidence="7" id="KW-0443">Lipid metabolism</keyword>
<keyword evidence="3" id="KW-0276">Fatty acid metabolism</keyword>
<evidence type="ECO:0000256" key="7">
    <source>
        <dbReference type="ARBA" id="ARBA00023098"/>
    </source>
</evidence>
<feature type="domain" description="3-hydroxyacyl-CoA dehydrogenase NAD binding" evidence="12">
    <location>
        <begin position="314"/>
        <end position="491"/>
    </location>
</feature>
<dbReference type="InterPro" id="IPR006176">
    <property type="entry name" value="3-OHacyl-CoA_DH_NAD-bd"/>
</dbReference>
<dbReference type="AlphaFoldDB" id="A0A1Y5RZ70"/>
<evidence type="ECO:0000313" key="13">
    <source>
        <dbReference type="EMBL" id="SLN29049.1"/>
    </source>
</evidence>
<dbReference type="InterPro" id="IPR050136">
    <property type="entry name" value="FA_oxidation_alpha_subunit"/>
</dbReference>
<dbReference type="SUPFAM" id="SSF51735">
    <property type="entry name" value="NAD(P)-binding Rossmann-fold domains"/>
    <property type="match status" value="1"/>
</dbReference>
<dbReference type="GO" id="GO:0016509">
    <property type="term" value="F:long-chain (3S)-3-hydroxyacyl-CoA dehydrogenase (NAD+) activity"/>
    <property type="evidence" value="ECO:0007669"/>
    <property type="project" value="TreeGrafter"/>
</dbReference>
<dbReference type="SUPFAM" id="SSF52096">
    <property type="entry name" value="ClpP/crotonase"/>
    <property type="match status" value="1"/>
</dbReference>
<evidence type="ECO:0000256" key="5">
    <source>
        <dbReference type="ARBA" id="ARBA00023002"/>
    </source>
</evidence>
<dbReference type="GO" id="GO:0070403">
    <property type="term" value="F:NAD+ binding"/>
    <property type="evidence" value="ECO:0007669"/>
    <property type="project" value="InterPro"/>
</dbReference>
<keyword evidence="6" id="KW-0520">NAD</keyword>
<comment type="similarity">
    <text evidence="2">In the central section; belongs to the 3-hydroxyacyl-CoA dehydrogenase family.</text>
</comment>
<evidence type="ECO:0000256" key="6">
    <source>
        <dbReference type="ARBA" id="ARBA00023027"/>
    </source>
</evidence>
<keyword evidence="5" id="KW-0560">Oxidoreductase</keyword>
<dbReference type="SUPFAM" id="SSF48179">
    <property type="entry name" value="6-phosphogluconate dehydrogenase C-terminal domain-like"/>
    <property type="match status" value="2"/>
</dbReference>
<evidence type="ECO:0000256" key="10">
    <source>
        <dbReference type="ARBA" id="ARBA00049556"/>
    </source>
</evidence>
<dbReference type="Gene3D" id="3.90.226.10">
    <property type="entry name" value="2-enoyl-CoA Hydratase, Chain A, domain 1"/>
    <property type="match status" value="1"/>
</dbReference>